<evidence type="ECO:0000313" key="3">
    <source>
        <dbReference type="EMBL" id="ORY40477.1"/>
    </source>
</evidence>
<feature type="chain" id="PRO_5011965734" evidence="2">
    <location>
        <begin position="25"/>
        <end position="440"/>
    </location>
</feature>
<comment type="caution">
    <text evidence="3">The sequence shown here is derived from an EMBL/GenBank/DDBJ whole genome shotgun (WGS) entry which is preliminary data.</text>
</comment>
<sequence>MLPSAPSSFALLLTVTLAVNNVFSFPVDGPSPAVAVANPDDAATTTDDFIDIVIAVPCTTTTTTASALPETTTTSISSLNEPCGGNMKYAAQCEDGLVCLHTSALPDSPGTCQIRESGLGESCGGSTRYPAECASGLVCVYSNSGLIGQQGVCQTAATETEAVVTRRPIVISDVGGPCGGFVMNPPRCKEGLVCIRAKIPDLPGVCANPGIGGAETSAAPAPSATETVVGTQFVGTEVVVQTTTASPPKESPVQNIPSEATSDVAPSPIVEHTTEALPSPAQPSNSPIPTEETIAPVTEVATSTAEFHDGGVPHTRTLLPITEIGGGNSGPKPTSSTEEVSPQSTEQNVATSPSAQATQAVTEPSTERATQITPATEPSIEFSDIGGVCGGFVAFPHQCKPGLVCVKKSLIADFPGVCQYPSTVTEAAETIATSPARETQ</sequence>
<feature type="region of interest" description="Disordered" evidence="1">
    <location>
        <begin position="305"/>
        <end position="378"/>
    </location>
</feature>
<proteinExistence type="predicted"/>
<feature type="region of interest" description="Disordered" evidence="1">
    <location>
        <begin position="242"/>
        <end position="265"/>
    </location>
</feature>
<accession>A0A1Y2C0S5</accession>
<feature type="signal peptide" evidence="2">
    <location>
        <begin position="1"/>
        <end position="24"/>
    </location>
</feature>
<evidence type="ECO:0000256" key="1">
    <source>
        <dbReference type="SAM" id="MobiDB-lite"/>
    </source>
</evidence>
<dbReference type="OrthoDB" id="2142769at2759"/>
<keyword evidence="2" id="KW-0732">Signal</keyword>
<feature type="compositionally biased region" description="Polar residues" evidence="1">
    <location>
        <begin position="242"/>
        <end position="261"/>
    </location>
</feature>
<reference evidence="3 4" key="1">
    <citation type="submission" date="2016-07" db="EMBL/GenBank/DDBJ databases">
        <title>Pervasive Adenine N6-methylation of Active Genes in Fungi.</title>
        <authorList>
            <consortium name="DOE Joint Genome Institute"/>
            <person name="Mondo S.J."/>
            <person name="Dannebaum R.O."/>
            <person name="Kuo R.C."/>
            <person name="Labutti K."/>
            <person name="Haridas S."/>
            <person name="Kuo A."/>
            <person name="Salamov A."/>
            <person name="Ahrendt S.R."/>
            <person name="Lipzen A."/>
            <person name="Sullivan W."/>
            <person name="Andreopoulos W.B."/>
            <person name="Clum A."/>
            <person name="Lindquist E."/>
            <person name="Daum C."/>
            <person name="Ramamoorthy G.K."/>
            <person name="Gryganskyi A."/>
            <person name="Culley D."/>
            <person name="Magnuson J.K."/>
            <person name="James T.Y."/>
            <person name="O'Malley M.A."/>
            <person name="Stajich J.E."/>
            <person name="Spatafora J.W."/>
            <person name="Visel A."/>
            <person name="Grigoriev I.V."/>
        </authorList>
    </citation>
    <scope>NUCLEOTIDE SEQUENCE [LARGE SCALE GENOMIC DNA]</scope>
    <source>
        <strain evidence="3 4">JEL800</strain>
    </source>
</reference>
<keyword evidence="4" id="KW-1185">Reference proteome</keyword>
<dbReference type="AlphaFoldDB" id="A0A1Y2C0S5"/>
<name>A0A1Y2C0S5_9FUNG</name>
<evidence type="ECO:0000256" key="2">
    <source>
        <dbReference type="SAM" id="SignalP"/>
    </source>
</evidence>
<protein>
    <submittedName>
        <fullName evidence="3">Uncharacterized protein</fullName>
    </submittedName>
</protein>
<feature type="compositionally biased region" description="Polar residues" evidence="1">
    <location>
        <begin position="331"/>
        <end position="376"/>
    </location>
</feature>
<gene>
    <name evidence="3" type="ORF">BCR33DRAFT_366576</name>
</gene>
<organism evidence="3 4">
    <name type="scientific">Rhizoclosmatium globosum</name>
    <dbReference type="NCBI Taxonomy" id="329046"/>
    <lineage>
        <taxon>Eukaryota</taxon>
        <taxon>Fungi</taxon>
        <taxon>Fungi incertae sedis</taxon>
        <taxon>Chytridiomycota</taxon>
        <taxon>Chytridiomycota incertae sedis</taxon>
        <taxon>Chytridiomycetes</taxon>
        <taxon>Chytridiales</taxon>
        <taxon>Chytriomycetaceae</taxon>
        <taxon>Rhizoclosmatium</taxon>
    </lineage>
</organism>
<dbReference type="Proteomes" id="UP000193642">
    <property type="component" value="Unassembled WGS sequence"/>
</dbReference>
<evidence type="ECO:0000313" key="4">
    <source>
        <dbReference type="Proteomes" id="UP000193642"/>
    </source>
</evidence>
<dbReference type="EMBL" id="MCGO01000035">
    <property type="protein sequence ID" value="ORY40477.1"/>
    <property type="molecule type" value="Genomic_DNA"/>
</dbReference>